<keyword evidence="4 6" id="KW-0238">DNA-binding</keyword>
<dbReference type="Proteomes" id="UP000838878">
    <property type="component" value="Chromosome 9"/>
</dbReference>
<dbReference type="EMBL" id="OV170229">
    <property type="protein sequence ID" value="CAH0731588.1"/>
    <property type="molecule type" value="Genomic_DNA"/>
</dbReference>
<evidence type="ECO:0000256" key="6">
    <source>
        <dbReference type="PROSITE-ProRule" id="PRU00309"/>
    </source>
</evidence>
<dbReference type="FunFam" id="3.30.60.90:FF:000016">
    <property type="entry name" value="Refractory to sigma P"/>
    <property type="match status" value="1"/>
</dbReference>
<dbReference type="CDD" id="cd02340">
    <property type="entry name" value="ZZ_NBR1_like"/>
    <property type="match status" value="1"/>
</dbReference>
<name>A0A8J9VW20_9NEOP</name>
<dbReference type="PROSITE" id="PS01357">
    <property type="entry name" value="ZF_ZZ_1"/>
    <property type="match status" value="1"/>
</dbReference>
<dbReference type="InterPro" id="IPR052260">
    <property type="entry name" value="Autophagy_Rcpt_SigReg"/>
</dbReference>
<dbReference type="SUPFAM" id="SSF57716">
    <property type="entry name" value="Glucocorticoid receptor-like (DNA-binding domain)"/>
    <property type="match status" value="1"/>
</dbReference>
<dbReference type="InterPro" id="IPR006612">
    <property type="entry name" value="THAP_Znf"/>
</dbReference>
<dbReference type="Gene3D" id="3.30.60.90">
    <property type="match status" value="1"/>
</dbReference>
<keyword evidence="10" id="KW-1185">Reference proteome</keyword>
<dbReference type="InterPro" id="IPR043145">
    <property type="entry name" value="Znf_ZZ_sf"/>
</dbReference>
<dbReference type="SMART" id="SM00291">
    <property type="entry name" value="ZnF_ZZ"/>
    <property type="match status" value="1"/>
</dbReference>
<dbReference type="PROSITE" id="PS50135">
    <property type="entry name" value="ZF_ZZ_2"/>
    <property type="match status" value="1"/>
</dbReference>
<evidence type="ECO:0000313" key="10">
    <source>
        <dbReference type="Proteomes" id="UP000838878"/>
    </source>
</evidence>
<keyword evidence="2 5" id="KW-0863">Zinc-finger</keyword>
<evidence type="ECO:0000259" key="7">
    <source>
        <dbReference type="PROSITE" id="PS50135"/>
    </source>
</evidence>
<dbReference type="AlphaFoldDB" id="A0A8J9VW20"/>
<protein>
    <submittedName>
        <fullName evidence="9">Uncharacterized protein</fullName>
    </submittedName>
</protein>
<feature type="domain" description="ZZ-type" evidence="7">
    <location>
        <begin position="98"/>
        <end position="148"/>
    </location>
</feature>
<accession>A0A8J9VW20</accession>
<dbReference type="InterPro" id="IPR000433">
    <property type="entry name" value="Znf_ZZ"/>
</dbReference>
<sequence>MVNYCCVVGCGRNSRASKHLTYYSLPKEKHRQKQWLKLAGKEELLEQDMERLRKSLRFCSRHFHPNCMKNRILTNDAVPSKSLVGSVNDETDIEPEKHEGVVCDSCSEPICGFRYKCVTCDNYDLCQKCEMLGSHPQHYMLRIPKSIKFQLADDLISKWRKFFKSEHVTPGTNPDELSSDDEPVMKYIRIRNYDSGIDLSEDVKRDIRKEIDRALKSAEEKAAKQKINETVKEVAPSSTSAEPKKTAQCTPELVFADVNVCDQIMDIKMEASVEIPVSGQTQPMYFMKLSNDLSELMIEFNENKVT</sequence>
<dbReference type="Pfam" id="PF05485">
    <property type="entry name" value="THAP"/>
    <property type="match status" value="1"/>
</dbReference>
<dbReference type="OrthoDB" id="2122982at2759"/>
<dbReference type="GO" id="GO:0003677">
    <property type="term" value="F:DNA binding"/>
    <property type="evidence" value="ECO:0007669"/>
    <property type="project" value="UniProtKB-UniRule"/>
</dbReference>
<organism evidence="9 10">
    <name type="scientific">Brenthis ino</name>
    <name type="common">lesser marbled fritillary</name>
    <dbReference type="NCBI Taxonomy" id="405034"/>
    <lineage>
        <taxon>Eukaryota</taxon>
        <taxon>Metazoa</taxon>
        <taxon>Ecdysozoa</taxon>
        <taxon>Arthropoda</taxon>
        <taxon>Hexapoda</taxon>
        <taxon>Insecta</taxon>
        <taxon>Pterygota</taxon>
        <taxon>Neoptera</taxon>
        <taxon>Endopterygota</taxon>
        <taxon>Lepidoptera</taxon>
        <taxon>Glossata</taxon>
        <taxon>Ditrysia</taxon>
        <taxon>Papilionoidea</taxon>
        <taxon>Nymphalidae</taxon>
        <taxon>Heliconiinae</taxon>
        <taxon>Argynnini</taxon>
        <taxon>Brenthis</taxon>
    </lineage>
</organism>
<dbReference type="SMART" id="SM00980">
    <property type="entry name" value="THAP"/>
    <property type="match status" value="1"/>
</dbReference>
<evidence type="ECO:0000256" key="3">
    <source>
        <dbReference type="ARBA" id="ARBA00022833"/>
    </source>
</evidence>
<gene>
    <name evidence="9" type="ORF">BINO364_LOCUS16417</name>
</gene>
<evidence type="ECO:0000256" key="1">
    <source>
        <dbReference type="ARBA" id="ARBA00022723"/>
    </source>
</evidence>
<dbReference type="PROSITE" id="PS50950">
    <property type="entry name" value="ZF_THAP"/>
    <property type="match status" value="1"/>
</dbReference>
<dbReference type="PANTHER" id="PTHR15090">
    <property type="entry name" value="SEQUESTOSOME 1-RELATED"/>
    <property type="match status" value="1"/>
</dbReference>
<feature type="non-terminal residue" evidence="9">
    <location>
        <position position="306"/>
    </location>
</feature>
<evidence type="ECO:0000259" key="8">
    <source>
        <dbReference type="PROSITE" id="PS50950"/>
    </source>
</evidence>
<reference evidence="9" key="1">
    <citation type="submission" date="2021-12" db="EMBL/GenBank/DDBJ databases">
        <authorList>
            <person name="Martin H S."/>
        </authorList>
    </citation>
    <scope>NUCLEOTIDE SEQUENCE</scope>
</reference>
<evidence type="ECO:0000256" key="4">
    <source>
        <dbReference type="ARBA" id="ARBA00023125"/>
    </source>
</evidence>
<evidence type="ECO:0000313" key="9">
    <source>
        <dbReference type="EMBL" id="CAH0731588.1"/>
    </source>
</evidence>
<dbReference type="GO" id="GO:0008270">
    <property type="term" value="F:zinc ion binding"/>
    <property type="evidence" value="ECO:0007669"/>
    <property type="project" value="UniProtKB-KW"/>
</dbReference>
<keyword evidence="3" id="KW-0862">Zinc</keyword>
<dbReference type="SUPFAM" id="SSF57850">
    <property type="entry name" value="RING/U-box"/>
    <property type="match status" value="1"/>
</dbReference>
<evidence type="ECO:0000256" key="2">
    <source>
        <dbReference type="ARBA" id="ARBA00022771"/>
    </source>
</evidence>
<dbReference type="Pfam" id="PF00569">
    <property type="entry name" value="ZZ"/>
    <property type="match status" value="1"/>
</dbReference>
<keyword evidence="1" id="KW-0479">Metal-binding</keyword>
<proteinExistence type="predicted"/>
<evidence type="ECO:0000256" key="5">
    <source>
        <dbReference type="PROSITE-ProRule" id="PRU00228"/>
    </source>
</evidence>
<feature type="domain" description="THAP-type" evidence="8">
    <location>
        <begin position="1"/>
        <end position="82"/>
    </location>
</feature>
<dbReference type="SMART" id="SM00692">
    <property type="entry name" value="DM3"/>
    <property type="match status" value="1"/>
</dbReference>